<evidence type="ECO:0000256" key="11">
    <source>
        <dbReference type="SAM" id="Phobius"/>
    </source>
</evidence>
<evidence type="ECO:0000313" key="13">
    <source>
        <dbReference type="EMBL" id="KAL0635721.1"/>
    </source>
</evidence>
<evidence type="ECO:0000259" key="12">
    <source>
        <dbReference type="PROSITE" id="PS50893"/>
    </source>
</evidence>
<dbReference type="Gene3D" id="3.40.50.300">
    <property type="entry name" value="P-loop containing nucleotide triphosphate hydrolases"/>
    <property type="match status" value="2"/>
</dbReference>
<dbReference type="InterPro" id="IPR013525">
    <property type="entry name" value="ABC2_TM"/>
</dbReference>
<dbReference type="InterPro" id="IPR003439">
    <property type="entry name" value="ABC_transporter-like_ATP-bd"/>
</dbReference>
<keyword evidence="4 11" id="KW-0812">Transmembrane</keyword>
<dbReference type="PROSITE" id="PS50893">
    <property type="entry name" value="ABC_TRANSPORTER_2"/>
    <property type="match status" value="2"/>
</dbReference>
<dbReference type="Pfam" id="PF06422">
    <property type="entry name" value="PDR_CDR"/>
    <property type="match status" value="1"/>
</dbReference>
<feature type="transmembrane region" description="Helical" evidence="11">
    <location>
        <begin position="1445"/>
        <end position="1466"/>
    </location>
</feature>
<comment type="caution">
    <text evidence="13">The sequence shown here is derived from an EMBL/GenBank/DDBJ whole genome shotgun (WGS) entry which is preliminary data.</text>
</comment>
<feature type="coiled-coil region" evidence="9">
    <location>
        <begin position="802"/>
        <end position="833"/>
    </location>
</feature>
<sequence length="1471" mass="163394">MSTDGGMPPRSAATSTSGDTIVDDLENHRQNLNSSNPRGNSNIGYGVDVASAEADFHELNRQLSGISRTASRHSRRLSKSQSKGGDPEKSVGEEEESEQFDLEGHLRGEESADRDAGIRPKKIGVVWEDLTVSGIGGVKNFISTFPDAVIGFFNVYSTMVSVLGLGKKGREFDILKSFRGVVKPGEMVLVLGRPGSGCTTFLKVIANQRAGYTKVDGEVLYGKFGADAFAKRYRGEAVYNEEDDVHHPTLTVGQTLGFALDTKTPGKRPAGMSRAEFKDKIVKLLLKMFNIEHTINTVVGNPFVRGVSGGERKRVSIAEMMITKATVCCWDNSTRGLDASTALDYVKSLRIMTNIYKTTTFVSLYQASESIYAQFDKVLVIDDGREVFFGPASEGRAYFEGLGFLPKPRQTTPDYLTGCTDEFEREYAPGRSAIDVPSNSQALEEAFHHSPHYARLNQEIESYREEVRHESHEDFEVAVRDEKNKGAPKNSVYTVPFHGQMWALMQRQFLLKWQDKFSLVVSWITSITIAIVLGTLYLDLPQTSAGAFTRGGLLFMSLLFNAFQAFGELASTMIGRPIVNKHKAYTFHRPSALWLAQICVDVVFASTQIMVFSIIVYFMCGLVREAGAFFTFFLMIVSGYLAMTLFFRTVGCLCPDFDYAMKFAAVIITLFVLTSGYMIPYPAQGKWMSWIFYINGLGLGFAALMMNEFGRLTLQCGAESLVPSGPGYNNLRYQTCTLLGSQAGSDKIDGGSYISLSFNYSPKDLWRNFGIIVVLILAFLAANALLGEYFSYGAGGKTITYFAKENDERKVLNQKLEEKKENRRAKVSSAGEDSTLTIESKSVLTWENLVYEVPVPTGQLRLLNEITGYVKPGQLTALMGASGAGKTTLLDVLASRKNIGVISGDVLVDGKPKGTAFQRGTSYAEQLDTHEATQTVREALRFSAYLRQPYEVSKEEKDQYVEEVIALLEMENIADAIIGDPSNGLAVEERKRVTIGVELAAKPQLLLFLDEPTSGLDSQSAFNIVRFLRKLAKAGQAILCTIHQPNASLFENFDRLLLLQRGGNCVYFGDIGKDAEVLLSYFHKHGAHCPPTANPAEWMLDAIGAGQAPRIGNRDWADIWKTSEELANTKAEITSMKDTRIAEIGSVPPVEEQEYATPLSYQIKQVMRRTNLSFWRTPNYGFTRLFNHVAIALLTGLVFLQLDNSRQGLQYRVFVLFQVTVLPALILAQVEPKYAMARMIFYREQSSKMYSQFAFALSMVIAEIPYSIICAVGFFVCLYFPPGFSTTASRSGYQFLMILICELFSVTLGQMIAALTPNPFLASLLNPFIIITFALFCGVTIPKPNIPKFWRSWLYELDPFTRIMSGMIVTELHDLPVVCSPLEFNTFPIPSGETCGSYAEKFMSVAPGYLRNLTATESCEYCAFSVGDEFYAPLALSFDNRWRDLGIFLAFVGSNLVILFLASRFFNFARR</sequence>
<feature type="region of interest" description="Disordered" evidence="10">
    <location>
        <begin position="1"/>
        <end position="45"/>
    </location>
</feature>
<keyword evidence="5" id="KW-0547">Nucleotide-binding</keyword>
<feature type="transmembrane region" description="Helical" evidence="11">
    <location>
        <begin position="626"/>
        <end position="647"/>
    </location>
</feature>
<dbReference type="InterPro" id="IPR029481">
    <property type="entry name" value="ABC_trans_N"/>
</dbReference>
<feature type="transmembrane region" description="Helical" evidence="11">
    <location>
        <begin position="765"/>
        <end position="786"/>
    </location>
</feature>
<evidence type="ECO:0000256" key="10">
    <source>
        <dbReference type="SAM" id="MobiDB-lite"/>
    </source>
</evidence>
<feature type="transmembrane region" description="Helical" evidence="11">
    <location>
        <begin position="1185"/>
        <end position="1202"/>
    </location>
</feature>
<dbReference type="Proteomes" id="UP001447188">
    <property type="component" value="Unassembled WGS sequence"/>
</dbReference>
<keyword evidence="9" id="KW-0175">Coiled coil</keyword>
<feature type="compositionally biased region" description="Polar residues" evidence="10">
    <location>
        <begin position="30"/>
        <end position="43"/>
    </location>
</feature>
<keyword evidence="3" id="KW-0813">Transport</keyword>
<comment type="subcellular location">
    <subcellularLocation>
        <location evidence="1">Membrane</location>
        <topology evidence="1">Multi-pass membrane protein</topology>
    </subcellularLocation>
</comment>
<dbReference type="EMBL" id="JBBBZM010000064">
    <property type="protein sequence ID" value="KAL0635721.1"/>
    <property type="molecule type" value="Genomic_DNA"/>
</dbReference>
<dbReference type="Pfam" id="PF14510">
    <property type="entry name" value="ABC_trans_N"/>
    <property type="match status" value="1"/>
</dbReference>
<dbReference type="SUPFAM" id="SSF52540">
    <property type="entry name" value="P-loop containing nucleoside triphosphate hydrolases"/>
    <property type="match status" value="2"/>
</dbReference>
<reference evidence="13 14" key="1">
    <citation type="submission" date="2024-02" db="EMBL/GenBank/DDBJ databases">
        <title>Discinaceae phylogenomics.</title>
        <authorList>
            <person name="Dirks A.C."/>
            <person name="James T.Y."/>
        </authorList>
    </citation>
    <scope>NUCLEOTIDE SEQUENCE [LARGE SCALE GENOMIC DNA]</scope>
    <source>
        <strain evidence="13 14">ACD0624</strain>
    </source>
</reference>
<dbReference type="InterPro" id="IPR034003">
    <property type="entry name" value="ABCG_PDR_2"/>
</dbReference>
<evidence type="ECO:0000256" key="6">
    <source>
        <dbReference type="ARBA" id="ARBA00022840"/>
    </source>
</evidence>
<dbReference type="CDD" id="cd03233">
    <property type="entry name" value="ABCG_PDR_domain1"/>
    <property type="match status" value="1"/>
</dbReference>
<accession>A0ABR3GIF0</accession>
<evidence type="ECO:0000256" key="7">
    <source>
        <dbReference type="ARBA" id="ARBA00022989"/>
    </source>
</evidence>
<feature type="transmembrane region" description="Helical" evidence="11">
    <location>
        <begin position="552"/>
        <end position="574"/>
    </location>
</feature>
<evidence type="ECO:0000256" key="9">
    <source>
        <dbReference type="SAM" id="Coils"/>
    </source>
</evidence>
<evidence type="ECO:0000256" key="4">
    <source>
        <dbReference type="ARBA" id="ARBA00022692"/>
    </source>
</evidence>
<feature type="domain" description="ABC transporter" evidence="12">
    <location>
        <begin position="844"/>
        <end position="1087"/>
    </location>
</feature>
<dbReference type="PANTHER" id="PTHR19241">
    <property type="entry name" value="ATP-BINDING CASSETTE TRANSPORTER"/>
    <property type="match status" value="1"/>
</dbReference>
<evidence type="ECO:0000256" key="1">
    <source>
        <dbReference type="ARBA" id="ARBA00004141"/>
    </source>
</evidence>
<feature type="transmembrane region" description="Helical" evidence="11">
    <location>
        <begin position="1214"/>
        <end position="1232"/>
    </location>
</feature>
<dbReference type="SMART" id="SM00382">
    <property type="entry name" value="AAA"/>
    <property type="match status" value="2"/>
</dbReference>
<feature type="transmembrane region" description="Helical" evidence="11">
    <location>
        <begin position="1253"/>
        <end position="1281"/>
    </location>
</feature>
<feature type="transmembrane region" description="Helical" evidence="11">
    <location>
        <begin position="594"/>
        <end position="619"/>
    </location>
</feature>
<proteinExistence type="inferred from homology"/>
<feature type="region of interest" description="Disordered" evidence="10">
    <location>
        <begin position="63"/>
        <end position="115"/>
    </location>
</feature>
<name>A0ABR3GIF0_9PEZI</name>
<evidence type="ECO:0000256" key="5">
    <source>
        <dbReference type="ARBA" id="ARBA00022741"/>
    </source>
</evidence>
<gene>
    <name evidence="13" type="primary">SNQ2_2</name>
    <name evidence="13" type="ORF">Q9L58_005356</name>
</gene>
<dbReference type="PROSITE" id="PS00211">
    <property type="entry name" value="ABC_TRANSPORTER_1"/>
    <property type="match status" value="1"/>
</dbReference>
<keyword evidence="7 11" id="KW-1133">Transmembrane helix</keyword>
<evidence type="ECO:0000256" key="8">
    <source>
        <dbReference type="ARBA" id="ARBA00023136"/>
    </source>
</evidence>
<feature type="transmembrane region" description="Helical" evidence="11">
    <location>
        <begin position="1320"/>
        <end position="1341"/>
    </location>
</feature>
<evidence type="ECO:0000256" key="3">
    <source>
        <dbReference type="ARBA" id="ARBA00022448"/>
    </source>
</evidence>
<comment type="similarity">
    <text evidence="2">Belongs to the ABC transporter superfamily. ABCG family. PDR (TC 3.A.1.205) subfamily.</text>
</comment>
<dbReference type="InterPro" id="IPR043926">
    <property type="entry name" value="ABCG_dom"/>
</dbReference>
<dbReference type="InterPro" id="IPR003593">
    <property type="entry name" value="AAA+_ATPase"/>
</dbReference>
<dbReference type="InterPro" id="IPR010929">
    <property type="entry name" value="PDR_CDR_ABC"/>
</dbReference>
<dbReference type="InterPro" id="IPR034001">
    <property type="entry name" value="ABCG_PDR_1"/>
</dbReference>
<protein>
    <submittedName>
        <fullName evidence="13">ATP-binding cassette transporter snq2</fullName>
    </submittedName>
</protein>
<feature type="transmembrane region" description="Helical" evidence="11">
    <location>
        <begin position="687"/>
        <end position="705"/>
    </location>
</feature>
<dbReference type="GO" id="GO:0005524">
    <property type="term" value="F:ATP binding"/>
    <property type="evidence" value="ECO:0007669"/>
    <property type="project" value="UniProtKB-KW"/>
</dbReference>
<keyword evidence="6 13" id="KW-0067">ATP-binding</keyword>
<keyword evidence="8 11" id="KW-0472">Membrane</keyword>
<feature type="compositionally biased region" description="Basic and acidic residues" evidence="10">
    <location>
        <begin position="102"/>
        <end position="115"/>
    </location>
</feature>
<organism evidence="13 14">
    <name type="scientific">Discina gigas</name>
    <dbReference type="NCBI Taxonomy" id="1032678"/>
    <lineage>
        <taxon>Eukaryota</taxon>
        <taxon>Fungi</taxon>
        <taxon>Dikarya</taxon>
        <taxon>Ascomycota</taxon>
        <taxon>Pezizomycotina</taxon>
        <taxon>Pezizomycetes</taxon>
        <taxon>Pezizales</taxon>
        <taxon>Discinaceae</taxon>
        <taxon>Discina</taxon>
    </lineage>
</organism>
<dbReference type="Pfam" id="PF00005">
    <property type="entry name" value="ABC_tran"/>
    <property type="match status" value="2"/>
</dbReference>
<feature type="transmembrane region" description="Helical" evidence="11">
    <location>
        <begin position="517"/>
        <end position="540"/>
    </location>
</feature>
<keyword evidence="14" id="KW-1185">Reference proteome</keyword>
<evidence type="ECO:0000313" key="14">
    <source>
        <dbReference type="Proteomes" id="UP001447188"/>
    </source>
</evidence>
<dbReference type="InterPro" id="IPR017871">
    <property type="entry name" value="ABC_transporter-like_CS"/>
</dbReference>
<dbReference type="CDD" id="cd03232">
    <property type="entry name" value="ABCG_PDR_domain2"/>
    <property type="match status" value="1"/>
</dbReference>
<feature type="transmembrane region" description="Helical" evidence="11">
    <location>
        <begin position="1293"/>
        <end position="1313"/>
    </location>
</feature>
<dbReference type="Pfam" id="PF01061">
    <property type="entry name" value="ABC2_membrane"/>
    <property type="match status" value="2"/>
</dbReference>
<evidence type="ECO:0000256" key="2">
    <source>
        <dbReference type="ARBA" id="ARBA00006012"/>
    </source>
</evidence>
<feature type="transmembrane region" description="Helical" evidence="11">
    <location>
        <begin position="659"/>
        <end position="680"/>
    </location>
</feature>
<feature type="domain" description="ABC transporter" evidence="12">
    <location>
        <begin position="160"/>
        <end position="408"/>
    </location>
</feature>
<dbReference type="InterPro" id="IPR027417">
    <property type="entry name" value="P-loop_NTPase"/>
</dbReference>
<dbReference type="Pfam" id="PF19055">
    <property type="entry name" value="ABC2_membrane_7"/>
    <property type="match status" value="1"/>
</dbReference>